<keyword evidence="1" id="KW-0472">Membrane</keyword>
<feature type="transmembrane region" description="Helical" evidence="1">
    <location>
        <begin position="358"/>
        <end position="382"/>
    </location>
</feature>
<dbReference type="EMBL" id="MH252535">
    <property type="protein sequence ID" value="AWJ63974.1"/>
    <property type="molecule type" value="Genomic_DNA"/>
</dbReference>
<evidence type="ECO:0000256" key="1">
    <source>
        <dbReference type="SAM" id="Phobius"/>
    </source>
</evidence>
<protein>
    <submittedName>
        <fullName evidence="2">Uncharacterized protein</fullName>
    </submittedName>
</protein>
<keyword evidence="2" id="KW-0496">Mitochondrion</keyword>
<evidence type="ECO:0000313" key="2">
    <source>
        <dbReference type="EMBL" id="AWJ63974.1"/>
    </source>
</evidence>
<name>A0A2S1WBM2_9APHY</name>
<proteinExistence type="predicted"/>
<feature type="transmembrane region" description="Helical" evidence="1">
    <location>
        <begin position="328"/>
        <end position="346"/>
    </location>
</feature>
<accession>A0A2S1WBM2</accession>
<feature type="transmembrane region" description="Helical" evidence="1">
    <location>
        <begin position="267"/>
        <end position="285"/>
    </location>
</feature>
<dbReference type="RefSeq" id="YP_009493179.1">
    <property type="nucleotide sequence ID" value="NC_037938.1"/>
</dbReference>
<keyword evidence="1" id="KW-1133">Transmembrane helix</keyword>
<reference evidence="2" key="1">
    <citation type="journal article" date="2019" name="Int. J. Biol. Macromol.">
        <title>The complete mitochondrial genomes of five important medicinal Ganoderma species: Features, evolution, and phylogeny.</title>
        <authorList>
            <person name="Li Q."/>
            <person name="Xiang D."/>
            <person name="Wan Y."/>
            <person name="Wu Q."/>
            <person name="Wu X."/>
            <person name="Ma C."/>
            <person name="Song Y."/>
            <person name="Zhao G."/>
            <person name="Huang W."/>
        </authorList>
    </citation>
    <scope>NUCLEOTIDE SEQUENCE</scope>
</reference>
<organism evidence="2">
    <name type="scientific">Ganoderma calidophilum</name>
    <dbReference type="NCBI Taxonomy" id="2026244"/>
    <lineage>
        <taxon>Eukaryota</taxon>
        <taxon>Fungi</taxon>
        <taxon>Dikarya</taxon>
        <taxon>Basidiomycota</taxon>
        <taxon>Agaricomycotina</taxon>
        <taxon>Agaricomycetes</taxon>
        <taxon>Polyporales</taxon>
        <taxon>Polyporaceae</taxon>
        <taxon>Ganoderma</taxon>
    </lineage>
</organism>
<sequence>MKNLQVKIIYISQIRTEHQSSVLNKKQLIDQIQEVDTESLLDGLEEIKKYSEQMAASEYIEKTTTPFKEAFPNFYKDEKIKQFFEKKQLEGDFYNSALSTDSIDNASHPEIVVSVKEAPGINILERIFNFTLNNRNPIDDSLDQKLNKPNKIKCEEINEEYRGTFKPELSQLNESQKLIESKPEGSIVIDTNKVSEAWDKLSKTFSENIDKVEVGGTLCLFGLSQVLMYKGIMKAYDNNHKLDLDKFKTDKAKLLALRHQQYIRIRFSTYWSLIVMSGIYSMFAIHKMIKPNNNININISNTSSNDKPDLSFIILGTYFKLLPKWLRLFIKFIFLPIIFHIGYSYFLRDILSFYNGIFFIKLFISLIIGFNILIDIFILCFISKCSKFNKMPMYSKFIPSFFKNKLIDLYEISQLDKNERDMLVNDFIKSLLILTILFLISIIILLVDVIFI</sequence>
<feature type="transmembrane region" description="Helical" evidence="1">
    <location>
        <begin position="430"/>
        <end position="451"/>
    </location>
</feature>
<dbReference type="GeneID" id="36953370"/>
<keyword evidence="1" id="KW-0812">Transmembrane</keyword>
<gene>
    <name evidence="2" type="primary">orf452</name>
</gene>
<dbReference type="AlphaFoldDB" id="A0A2S1WBM2"/>
<geneLocation type="mitochondrion" evidence="2"/>